<dbReference type="PANTHER" id="PTHR42895">
    <property type="entry name" value="IRON-SULFUR CLUSTER-BINDING PROTEIN-RELATED"/>
    <property type="match status" value="1"/>
</dbReference>
<dbReference type="Gene3D" id="3.30.420.480">
    <property type="entry name" value="Domain of unknown function (DUF4445)"/>
    <property type="match status" value="1"/>
</dbReference>
<dbReference type="InterPro" id="IPR043129">
    <property type="entry name" value="ATPase_NBD"/>
</dbReference>
<dbReference type="HOGENOM" id="CLU_019091_0_0_7"/>
<dbReference type="InterPro" id="IPR027980">
    <property type="entry name" value="RACo_C"/>
</dbReference>
<dbReference type="RefSeq" id="WP_014811682.1">
    <property type="nucleotide sequence ID" value="NC_018025.1"/>
</dbReference>
<dbReference type="Pfam" id="PF00111">
    <property type="entry name" value="Fer2"/>
    <property type="match status" value="1"/>
</dbReference>
<dbReference type="AlphaFoldDB" id="I4CAG5"/>
<dbReference type="GO" id="GO:0051536">
    <property type="term" value="F:iron-sulfur cluster binding"/>
    <property type="evidence" value="ECO:0007669"/>
    <property type="project" value="InterPro"/>
</dbReference>
<dbReference type="Pfam" id="PF17651">
    <property type="entry name" value="Raco_middle"/>
    <property type="match status" value="1"/>
</dbReference>
<evidence type="ECO:0000259" key="1">
    <source>
        <dbReference type="PROSITE" id="PS51085"/>
    </source>
</evidence>
<dbReference type="InterPro" id="IPR001041">
    <property type="entry name" value="2Fe-2S_ferredoxin-type"/>
</dbReference>
<dbReference type="STRING" id="706587.Desti_3914"/>
<proteinExistence type="predicted"/>
<protein>
    <submittedName>
        <fullName evidence="2">Putative metal-binding protein</fullName>
    </submittedName>
</protein>
<dbReference type="Proteomes" id="UP000006055">
    <property type="component" value="Chromosome"/>
</dbReference>
<dbReference type="PROSITE" id="PS51085">
    <property type="entry name" value="2FE2S_FER_2"/>
    <property type="match status" value="1"/>
</dbReference>
<dbReference type="Pfam" id="PF17650">
    <property type="entry name" value="RACo_linker"/>
    <property type="match status" value="1"/>
</dbReference>
<dbReference type="KEGG" id="dti:Desti_3914"/>
<dbReference type="InterPro" id="IPR012675">
    <property type="entry name" value="Beta-grasp_dom_sf"/>
</dbReference>
<dbReference type="PANTHER" id="PTHR42895:SF1">
    <property type="entry name" value="IRON-SULFUR CLUSTER PROTEIN"/>
    <property type="match status" value="1"/>
</dbReference>
<name>I4CAG5_DESTA</name>
<dbReference type="SUPFAM" id="SSF53067">
    <property type="entry name" value="Actin-like ATPase domain"/>
    <property type="match status" value="1"/>
</dbReference>
<feature type="domain" description="2Fe-2S ferredoxin-type" evidence="1">
    <location>
        <begin position="4"/>
        <end position="93"/>
    </location>
</feature>
<dbReference type="Gene3D" id="3.10.20.30">
    <property type="match status" value="1"/>
</dbReference>
<dbReference type="Pfam" id="PF14574">
    <property type="entry name" value="RACo_C_ter"/>
    <property type="match status" value="1"/>
</dbReference>
<dbReference type="InterPro" id="IPR041414">
    <property type="entry name" value="Raco-like_middle"/>
</dbReference>
<keyword evidence="3" id="KW-1185">Reference proteome</keyword>
<dbReference type="InterPro" id="IPR040506">
    <property type="entry name" value="RACo_linker"/>
</dbReference>
<evidence type="ECO:0000313" key="3">
    <source>
        <dbReference type="Proteomes" id="UP000006055"/>
    </source>
</evidence>
<dbReference type="eggNOG" id="COG3894">
    <property type="taxonomic scope" value="Bacteria"/>
</dbReference>
<reference evidence="3" key="1">
    <citation type="submission" date="2012-06" db="EMBL/GenBank/DDBJ databases">
        <title>Complete sequence of chromosome of Desulfomonile tiedjei DSM 6799.</title>
        <authorList>
            <person name="Lucas S."/>
            <person name="Copeland A."/>
            <person name="Lapidus A."/>
            <person name="Glavina del Rio T."/>
            <person name="Dalin E."/>
            <person name="Tice H."/>
            <person name="Bruce D."/>
            <person name="Goodwin L."/>
            <person name="Pitluck S."/>
            <person name="Peters L."/>
            <person name="Ovchinnikova G."/>
            <person name="Zeytun A."/>
            <person name="Lu M."/>
            <person name="Kyrpides N."/>
            <person name="Mavromatis K."/>
            <person name="Ivanova N."/>
            <person name="Brettin T."/>
            <person name="Detter J.C."/>
            <person name="Han C."/>
            <person name="Larimer F."/>
            <person name="Land M."/>
            <person name="Hauser L."/>
            <person name="Markowitz V."/>
            <person name="Cheng J.-F."/>
            <person name="Hugenholtz P."/>
            <person name="Woyke T."/>
            <person name="Wu D."/>
            <person name="Spring S."/>
            <person name="Schroeder M."/>
            <person name="Brambilla E."/>
            <person name="Klenk H.-P."/>
            <person name="Eisen J.A."/>
        </authorList>
    </citation>
    <scope>NUCLEOTIDE SEQUENCE [LARGE SCALE GENOMIC DNA]</scope>
    <source>
        <strain evidence="3">ATCC 49306 / DSM 6799 / DCB-1</strain>
    </source>
</reference>
<dbReference type="PATRIC" id="fig|706587.4.peg.4440"/>
<dbReference type="Gene3D" id="3.10.20.880">
    <property type="match status" value="1"/>
</dbReference>
<sequence length="643" mass="69717">MKTVLVRFLPDDVTIEAEIGKLLLDVALEAGVFIPAGCGGSGTCGQCKVRVVNGSVDAQKLEKVHAAARAAGYVLACQSRITEEVTIDVPKAKLGRKVIPRDEADRMRQTATPMESPIVPEIRPMTLRVFMEPPSPSIDDNLSDYERLTRILKVDHDLHPVKCSLDVLREMPQQLRKDQWKITACFKIDDCGEGSAAARTYSLSRIVPGHLKTGPMAVAIDIGTTSLWGELIDLDSGKVLARSSRYNPQISMGDDVISRIVFGLKKDGLEKLQQHVSRGLNEIVAELVEKSGTSIDEIDYMVAAGNTVMTHLFLGLFPKYLREAPYVPAAQNIDTVPAQELGLMLSRHAFVNVIPGVASYVGGDIVSGVLANGMWDSELMTLFIDIGTNGEIVAGNKDLLMTASCSAGPAFEGGGLEYGMRAAPGAIEGVLIDPETYEPMIKTIDAKPAVGICGSGIINIISQMLKIGILNQNGKYADNLDTPRIRVGRSGREYVVCRAAESGLEEDIILTEVDLDNILRAKGAMFSGYTCLLDKIGLTVDALDRVIIAGAFGSFINLDHAITIGLLPDIPREKFSFIGNSSLKGARLAALDRNLFAKSREIARAMTNVELSEDPSYMDNFMAALFLPHTRGELFPSVRFYKT</sequence>
<dbReference type="InterPro" id="IPR052911">
    <property type="entry name" value="Corrinoid_activation_enz"/>
</dbReference>
<evidence type="ECO:0000313" key="2">
    <source>
        <dbReference type="EMBL" id="AFM26556.1"/>
    </source>
</evidence>
<dbReference type="CDD" id="cd00207">
    <property type="entry name" value="fer2"/>
    <property type="match status" value="1"/>
</dbReference>
<accession>I4CAG5</accession>
<dbReference type="SUPFAM" id="SSF54292">
    <property type="entry name" value="2Fe-2S ferredoxin-like"/>
    <property type="match status" value="1"/>
</dbReference>
<dbReference type="InterPro" id="IPR042259">
    <property type="entry name" value="Raco-like_middle_sf"/>
</dbReference>
<dbReference type="InterPro" id="IPR036010">
    <property type="entry name" value="2Fe-2S_ferredoxin-like_sf"/>
</dbReference>
<gene>
    <name evidence="2" type="ordered locus">Desti_3914</name>
</gene>
<dbReference type="eggNOG" id="COG0633">
    <property type="taxonomic scope" value="Bacteria"/>
</dbReference>
<dbReference type="EMBL" id="CP003360">
    <property type="protein sequence ID" value="AFM26556.1"/>
    <property type="molecule type" value="Genomic_DNA"/>
</dbReference>
<organism evidence="2 3">
    <name type="scientific">Desulfomonile tiedjei (strain ATCC 49306 / DSM 6799 / DCB-1)</name>
    <dbReference type="NCBI Taxonomy" id="706587"/>
    <lineage>
        <taxon>Bacteria</taxon>
        <taxon>Pseudomonadati</taxon>
        <taxon>Thermodesulfobacteriota</taxon>
        <taxon>Desulfomonilia</taxon>
        <taxon>Desulfomonilales</taxon>
        <taxon>Desulfomonilaceae</taxon>
        <taxon>Desulfomonile</taxon>
    </lineage>
</organism>